<feature type="binding site" evidence="8">
    <location>
        <position position="58"/>
    </location>
    <ligand>
        <name>(R)-pantoate</name>
        <dbReference type="ChEBI" id="CHEBI:15980"/>
    </ligand>
</feature>
<feature type="binding site" evidence="8">
    <location>
        <position position="151"/>
    </location>
    <ligand>
        <name>(R)-pantoate</name>
        <dbReference type="ChEBI" id="CHEBI:15980"/>
    </ligand>
</feature>
<dbReference type="GO" id="GO:0005524">
    <property type="term" value="F:ATP binding"/>
    <property type="evidence" value="ECO:0007669"/>
    <property type="project" value="UniProtKB-KW"/>
</dbReference>
<dbReference type="RefSeq" id="WP_013022515.1">
    <property type="nucleotide sequence ID" value="NC_013949.1"/>
</dbReference>
<evidence type="ECO:0000256" key="7">
    <source>
        <dbReference type="ARBA" id="ARBA00048258"/>
    </source>
</evidence>
<evidence type="ECO:0000256" key="4">
    <source>
        <dbReference type="ARBA" id="ARBA00022655"/>
    </source>
</evidence>
<dbReference type="Proteomes" id="UP000001522">
    <property type="component" value="Chromosome"/>
</dbReference>
<dbReference type="GO" id="GO:0005829">
    <property type="term" value="C:cytosol"/>
    <property type="evidence" value="ECO:0007669"/>
    <property type="project" value="TreeGrafter"/>
</dbReference>
<comment type="function">
    <text evidence="8">Catalyzes the condensation of pantoate with beta-alanine in an ATP-dependent reaction via a pantoyl-adenylate intermediate.</text>
</comment>
<dbReference type="Pfam" id="PF02569">
    <property type="entry name" value="Pantoate_ligase"/>
    <property type="match status" value="1"/>
</dbReference>
<name>D3UFZ9_HELM1</name>
<dbReference type="EC" id="6.3.2.1" evidence="8"/>
<dbReference type="Gene3D" id="3.30.1300.10">
    <property type="entry name" value="Pantoate-beta-alanine ligase, C-terminal domain"/>
    <property type="match status" value="1"/>
</dbReference>
<evidence type="ECO:0000313" key="10">
    <source>
        <dbReference type="Proteomes" id="UP000001522"/>
    </source>
</evidence>
<organism evidence="9 10">
    <name type="scientific">Helicobacter mustelae (strain ATCC 43772 / CCUG 25715 / CIP 103759 / LMG 18044 / NCTC 12198 / R85-136P)</name>
    <name type="common">Campylobacter mustelae</name>
    <dbReference type="NCBI Taxonomy" id="679897"/>
    <lineage>
        <taxon>Bacteria</taxon>
        <taxon>Pseudomonadati</taxon>
        <taxon>Campylobacterota</taxon>
        <taxon>Epsilonproteobacteria</taxon>
        <taxon>Campylobacterales</taxon>
        <taxon>Helicobacteraceae</taxon>
        <taxon>Helicobacter</taxon>
    </lineage>
</organism>
<dbReference type="EMBL" id="FN555004">
    <property type="protein sequence ID" value="CBG39420.1"/>
    <property type="molecule type" value="Genomic_DNA"/>
</dbReference>
<comment type="subcellular location">
    <subcellularLocation>
        <location evidence="8">Cytoplasm</location>
    </subcellularLocation>
</comment>
<protein>
    <recommendedName>
        <fullName evidence="8">Pantothenate synthetase</fullName>
        <shortName evidence="8">PS</shortName>
        <ecNumber evidence="8">6.3.2.1</ecNumber>
    </recommendedName>
    <alternativeName>
        <fullName evidence="8">Pantoate--beta-alanine ligase</fullName>
    </alternativeName>
    <alternativeName>
        <fullName evidence="8">Pantoate-activating enzyme</fullName>
    </alternativeName>
</protein>
<accession>D3UFZ9</accession>
<dbReference type="Gene3D" id="3.40.50.620">
    <property type="entry name" value="HUPs"/>
    <property type="match status" value="1"/>
</dbReference>
<evidence type="ECO:0000256" key="5">
    <source>
        <dbReference type="ARBA" id="ARBA00022741"/>
    </source>
</evidence>
<dbReference type="UniPathway" id="UPA00028">
    <property type="reaction ID" value="UER00005"/>
</dbReference>
<proteinExistence type="inferred from homology"/>
<evidence type="ECO:0000256" key="2">
    <source>
        <dbReference type="ARBA" id="ARBA00009256"/>
    </source>
</evidence>
<keyword evidence="4 8" id="KW-0566">Pantothenate biosynthesis</keyword>
<dbReference type="KEGG" id="hms:HMU01580"/>
<dbReference type="HAMAP" id="MF_00158">
    <property type="entry name" value="PanC"/>
    <property type="match status" value="1"/>
</dbReference>
<sequence length="274" mass="30838">MQILKTPKELQEYRKNLTSNIGLVPTMGALHAGHQSLMQKSLSQNTHTIVSIFVNPTQFGPGEDFEKYPRSFDRDCALCKELGVSAIFAPKAESIYSNRDEITLNPPKNMGYVFEGFIREGHFAGVLQIILKLFHLAQPTHAYFGQKDAQQLLILQRLVADTFLPITIIPCPTLRDTDGLALSSRNVYLSSTERNHALEIPRSLEQIQKLVKNGVSDARILLESAKKILQNVQLDYLALVNYDLQEIPEILPLRSLVLIAAKVGNTRLLDNLWF</sequence>
<feature type="binding site" evidence="8">
    <location>
        <begin position="145"/>
        <end position="148"/>
    </location>
    <ligand>
        <name>ATP</name>
        <dbReference type="ChEBI" id="CHEBI:30616"/>
    </ligand>
</feature>
<comment type="miscellaneous">
    <text evidence="8">The reaction proceeds by a bi uni uni bi ping pong mechanism.</text>
</comment>
<keyword evidence="3 8" id="KW-0436">Ligase</keyword>
<reference evidence="9 10" key="1">
    <citation type="journal article" date="2010" name="BMC Genomics">
        <title>Comparative genomics and proteomics of Helicobacter mustelae, an ulcerogenic and carcinogenic gastric pathogen.</title>
        <authorList>
            <person name="O'Toole P.W."/>
            <person name="Snelling W.J."/>
            <person name="Canchaya C."/>
            <person name="Forde B.M."/>
            <person name="Hardie K.R."/>
            <person name="Josenhans C."/>
            <person name="Graham R.L.J."/>
            <person name="McMullan G."/>
            <person name="Parkhill J."/>
            <person name="Belda E."/>
            <person name="Bentley S.D."/>
        </authorList>
    </citation>
    <scope>NUCLEOTIDE SEQUENCE [LARGE SCALE GENOMIC DNA]</scope>
    <source>
        <strain evidence="10">ATCC 43772 / LMG 18044 / NCTC 12198 / 12198</strain>
    </source>
</reference>
<evidence type="ECO:0000256" key="8">
    <source>
        <dbReference type="HAMAP-Rule" id="MF_00158"/>
    </source>
</evidence>
<keyword evidence="5 8" id="KW-0547">Nucleotide-binding</keyword>
<keyword evidence="6 8" id="KW-0067">ATP-binding</keyword>
<evidence type="ECO:0000256" key="3">
    <source>
        <dbReference type="ARBA" id="ARBA00022598"/>
    </source>
</evidence>
<comment type="pathway">
    <text evidence="1 8">Cofactor biosynthesis; (R)-pantothenate biosynthesis; (R)-pantothenate from (R)-pantoate and beta-alanine: step 1/1.</text>
</comment>
<dbReference type="PANTHER" id="PTHR21299:SF1">
    <property type="entry name" value="PANTOATE--BETA-ALANINE LIGASE"/>
    <property type="match status" value="1"/>
</dbReference>
<dbReference type="GO" id="GO:0015940">
    <property type="term" value="P:pantothenate biosynthetic process"/>
    <property type="evidence" value="ECO:0007669"/>
    <property type="project" value="UniProtKB-UniRule"/>
</dbReference>
<feature type="binding site" evidence="8">
    <location>
        <begin position="182"/>
        <end position="185"/>
    </location>
    <ligand>
        <name>ATP</name>
        <dbReference type="ChEBI" id="CHEBI:30616"/>
    </ligand>
</feature>
<dbReference type="GO" id="GO:0004592">
    <property type="term" value="F:pantoate-beta-alanine ligase activity"/>
    <property type="evidence" value="ECO:0007669"/>
    <property type="project" value="UniProtKB-UniRule"/>
</dbReference>
<comment type="similarity">
    <text evidence="2 8">Belongs to the pantothenate synthetase family.</text>
</comment>
<dbReference type="eggNOG" id="COG0414">
    <property type="taxonomic scope" value="Bacteria"/>
</dbReference>
<keyword evidence="10" id="KW-1185">Reference proteome</keyword>
<dbReference type="PANTHER" id="PTHR21299">
    <property type="entry name" value="CYTIDYLATE KINASE/PANTOATE-BETA-ALANINE LIGASE"/>
    <property type="match status" value="1"/>
</dbReference>
<feature type="active site" description="Proton donor" evidence="8">
    <location>
        <position position="34"/>
    </location>
</feature>
<dbReference type="STRING" id="679897.HMU01580"/>
<comment type="catalytic activity">
    <reaction evidence="7 8">
        <text>(R)-pantoate + beta-alanine + ATP = (R)-pantothenate + AMP + diphosphate + H(+)</text>
        <dbReference type="Rhea" id="RHEA:10912"/>
        <dbReference type="ChEBI" id="CHEBI:15378"/>
        <dbReference type="ChEBI" id="CHEBI:15980"/>
        <dbReference type="ChEBI" id="CHEBI:29032"/>
        <dbReference type="ChEBI" id="CHEBI:30616"/>
        <dbReference type="ChEBI" id="CHEBI:33019"/>
        <dbReference type="ChEBI" id="CHEBI:57966"/>
        <dbReference type="ChEBI" id="CHEBI:456215"/>
        <dbReference type="EC" id="6.3.2.1"/>
    </reaction>
</comment>
<feature type="binding site" evidence="8">
    <location>
        <position position="174"/>
    </location>
    <ligand>
        <name>ATP</name>
        <dbReference type="ChEBI" id="CHEBI:30616"/>
    </ligand>
</feature>
<evidence type="ECO:0000313" key="9">
    <source>
        <dbReference type="EMBL" id="CBG39420.1"/>
    </source>
</evidence>
<keyword evidence="8" id="KW-0963">Cytoplasm</keyword>
<dbReference type="InterPro" id="IPR014729">
    <property type="entry name" value="Rossmann-like_a/b/a_fold"/>
</dbReference>
<evidence type="ECO:0000256" key="1">
    <source>
        <dbReference type="ARBA" id="ARBA00004990"/>
    </source>
</evidence>
<dbReference type="SUPFAM" id="SSF52374">
    <property type="entry name" value="Nucleotidylyl transferase"/>
    <property type="match status" value="1"/>
</dbReference>
<feature type="binding site" evidence="8">
    <location>
        <begin position="27"/>
        <end position="34"/>
    </location>
    <ligand>
        <name>ATP</name>
        <dbReference type="ChEBI" id="CHEBI:30616"/>
    </ligand>
</feature>
<comment type="subunit">
    <text evidence="8">Homodimer.</text>
</comment>
<dbReference type="CDD" id="cd00560">
    <property type="entry name" value="PanC"/>
    <property type="match status" value="1"/>
</dbReference>
<dbReference type="AlphaFoldDB" id="D3UFZ9"/>
<feature type="binding site" evidence="8">
    <location>
        <position position="58"/>
    </location>
    <ligand>
        <name>beta-alanine</name>
        <dbReference type="ChEBI" id="CHEBI:57966"/>
    </ligand>
</feature>
<evidence type="ECO:0000256" key="6">
    <source>
        <dbReference type="ARBA" id="ARBA00022840"/>
    </source>
</evidence>
<dbReference type="InterPro" id="IPR042176">
    <property type="entry name" value="Pantoate_ligase_C"/>
</dbReference>
<dbReference type="InterPro" id="IPR003721">
    <property type="entry name" value="Pantoate_ligase"/>
</dbReference>
<gene>
    <name evidence="8 9" type="primary">panC</name>
    <name evidence="9" type="ordered locus">HMU01580</name>
</gene>
<dbReference type="HOGENOM" id="CLU_047148_0_2_7"/>
<dbReference type="NCBIfam" id="TIGR00018">
    <property type="entry name" value="panC"/>
    <property type="match status" value="1"/>
</dbReference>